<evidence type="ECO:0000313" key="2">
    <source>
        <dbReference type="EMBL" id="CAG8729765.1"/>
    </source>
</evidence>
<gene>
    <name evidence="2" type="ORF">DERYTH_LOCUS15018</name>
</gene>
<dbReference type="Gene3D" id="1.10.30.10">
    <property type="entry name" value="High mobility group box domain"/>
    <property type="match status" value="1"/>
</dbReference>
<evidence type="ECO:0000313" key="3">
    <source>
        <dbReference type="Proteomes" id="UP000789405"/>
    </source>
</evidence>
<feature type="compositionally biased region" description="Basic and acidic residues" evidence="1">
    <location>
        <begin position="80"/>
        <end position="96"/>
    </location>
</feature>
<feature type="region of interest" description="Disordered" evidence="1">
    <location>
        <begin position="80"/>
        <end position="106"/>
    </location>
</feature>
<dbReference type="EMBL" id="CAJVPY010011794">
    <property type="protein sequence ID" value="CAG8729765.1"/>
    <property type="molecule type" value="Genomic_DNA"/>
</dbReference>
<name>A0A9N9IBE3_9GLOM</name>
<dbReference type="Proteomes" id="UP000789405">
    <property type="component" value="Unassembled WGS sequence"/>
</dbReference>
<accession>A0A9N9IBE3</accession>
<evidence type="ECO:0000256" key="1">
    <source>
        <dbReference type="SAM" id="MobiDB-lite"/>
    </source>
</evidence>
<dbReference type="InterPro" id="IPR036910">
    <property type="entry name" value="HMG_box_dom_sf"/>
</dbReference>
<sequence>MSNISNNIKEKAIVNTPSDYINLYDRCWSSNPDQRPTLDKILIELEKLPSKIDIEFILNYKPTKVHRLLFPPRLLNFPDHVNESPRKEHRNQDNKPKISQPPFPPRSLNLSEIVNETIRKYKKGKISRAPNAYLLYHFNKISNLILYKKYSVATFKNSNSNSNSRQLSKEAWHAEPPEVKNVYKEYAKYIIKDVKKQIPYCFVNKNVSRNSETSDHSKNSKNLNQQLNQSNSSQINHEIIIGNPFNSPSNQYAIKTEDSEFLPVFFTSSNLEVPGIQLDQINQSNQIIPNNKITDPFNSPSNQYAIKTEDSEFVSQFFNGRPR</sequence>
<comment type="caution">
    <text evidence="2">The sequence shown here is derived from an EMBL/GenBank/DDBJ whole genome shotgun (WGS) entry which is preliminary data.</text>
</comment>
<dbReference type="AlphaFoldDB" id="A0A9N9IBE3"/>
<protein>
    <submittedName>
        <fullName evidence="2">23888_t:CDS:1</fullName>
    </submittedName>
</protein>
<feature type="non-terminal residue" evidence="2">
    <location>
        <position position="323"/>
    </location>
</feature>
<dbReference type="SUPFAM" id="SSF47095">
    <property type="entry name" value="HMG-box"/>
    <property type="match status" value="1"/>
</dbReference>
<proteinExistence type="predicted"/>
<organism evidence="2 3">
    <name type="scientific">Dentiscutata erythropus</name>
    <dbReference type="NCBI Taxonomy" id="1348616"/>
    <lineage>
        <taxon>Eukaryota</taxon>
        <taxon>Fungi</taxon>
        <taxon>Fungi incertae sedis</taxon>
        <taxon>Mucoromycota</taxon>
        <taxon>Glomeromycotina</taxon>
        <taxon>Glomeromycetes</taxon>
        <taxon>Diversisporales</taxon>
        <taxon>Gigasporaceae</taxon>
        <taxon>Dentiscutata</taxon>
    </lineage>
</organism>
<keyword evidence="3" id="KW-1185">Reference proteome</keyword>
<reference evidence="2" key="1">
    <citation type="submission" date="2021-06" db="EMBL/GenBank/DDBJ databases">
        <authorList>
            <person name="Kallberg Y."/>
            <person name="Tangrot J."/>
            <person name="Rosling A."/>
        </authorList>
    </citation>
    <scope>NUCLEOTIDE SEQUENCE</scope>
    <source>
        <strain evidence="2">MA453B</strain>
    </source>
</reference>